<comment type="caution">
    <text evidence="2">The sequence shown here is derived from an EMBL/GenBank/DDBJ whole genome shotgun (WGS) entry which is preliminary data.</text>
</comment>
<organism evidence="2 3">
    <name type="scientific">Kitasatospora acidiphila</name>
    <dbReference type="NCBI Taxonomy" id="2567942"/>
    <lineage>
        <taxon>Bacteria</taxon>
        <taxon>Bacillati</taxon>
        <taxon>Actinomycetota</taxon>
        <taxon>Actinomycetes</taxon>
        <taxon>Kitasatosporales</taxon>
        <taxon>Streptomycetaceae</taxon>
        <taxon>Kitasatospora</taxon>
    </lineage>
</organism>
<sequence length="117" mass="12233">MGGRPTRAVNRRARVGRETPPSAARRSLVVRLESGGDRAVFVGDLLHSPVQILAPSCSSCLCLDPAGAATNRHRVLERAADLGESVIPAHFGGAGTVEARRAGGEFTLGQWAAYAAE</sequence>
<reference evidence="2 3" key="1">
    <citation type="submission" date="2019-06" db="EMBL/GenBank/DDBJ databases">
        <title>Description of Kitasatospora acidophila sp. nov. isolated from pine grove soil, and reclassification of Streptomyces novaecaesareae to Kitasatospora novaeceasareae comb. nov.</title>
        <authorList>
            <person name="Kim M.J."/>
        </authorList>
    </citation>
    <scope>NUCLEOTIDE SEQUENCE [LARGE SCALE GENOMIC DNA]</scope>
    <source>
        <strain evidence="2 3">MMS16-CNU292</strain>
    </source>
</reference>
<dbReference type="InterPro" id="IPR036866">
    <property type="entry name" value="RibonucZ/Hydroxyglut_hydro"/>
</dbReference>
<proteinExistence type="predicted"/>
<protein>
    <submittedName>
        <fullName evidence="2">MBL fold metallo-hydrolase</fullName>
    </submittedName>
</protein>
<dbReference type="SUPFAM" id="SSF56281">
    <property type="entry name" value="Metallo-hydrolase/oxidoreductase"/>
    <property type="match status" value="1"/>
</dbReference>
<keyword evidence="3" id="KW-1185">Reference proteome</keyword>
<accession>A0A540WEQ2</accession>
<dbReference type="Gene3D" id="3.60.15.10">
    <property type="entry name" value="Ribonuclease Z/Hydroxyacylglutathione hydrolase-like"/>
    <property type="match status" value="1"/>
</dbReference>
<gene>
    <name evidence="2" type="ORF">E6W39_19385</name>
</gene>
<dbReference type="GO" id="GO:0016787">
    <property type="term" value="F:hydrolase activity"/>
    <property type="evidence" value="ECO:0007669"/>
    <property type="project" value="UniProtKB-KW"/>
</dbReference>
<evidence type="ECO:0000256" key="1">
    <source>
        <dbReference type="SAM" id="MobiDB-lite"/>
    </source>
</evidence>
<dbReference type="Proteomes" id="UP000319103">
    <property type="component" value="Unassembled WGS sequence"/>
</dbReference>
<name>A0A540WEQ2_9ACTN</name>
<evidence type="ECO:0000313" key="3">
    <source>
        <dbReference type="Proteomes" id="UP000319103"/>
    </source>
</evidence>
<evidence type="ECO:0000313" key="2">
    <source>
        <dbReference type="EMBL" id="TQF07448.1"/>
    </source>
</evidence>
<dbReference type="OrthoDB" id="5177904at2"/>
<feature type="region of interest" description="Disordered" evidence="1">
    <location>
        <begin position="1"/>
        <end position="23"/>
    </location>
</feature>
<keyword evidence="2" id="KW-0378">Hydrolase</keyword>
<dbReference type="AlphaFoldDB" id="A0A540WEQ2"/>
<dbReference type="EMBL" id="VIGB01000003">
    <property type="protein sequence ID" value="TQF07448.1"/>
    <property type="molecule type" value="Genomic_DNA"/>
</dbReference>